<dbReference type="Proteomes" id="UP000774699">
    <property type="component" value="Unassembled WGS sequence"/>
</dbReference>
<protein>
    <submittedName>
        <fullName evidence="2">NAD-dependent epimerase/dehydratase family protein</fullName>
    </submittedName>
</protein>
<dbReference type="InterPro" id="IPR050177">
    <property type="entry name" value="Lipid_A_modif_metabolic_enz"/>
</dbReference>
<dbReference type="SUPFAM" id="SSF51735">
    <property type="entry name" value="NAD(P)-binding Rossmann-fold domains"/>
    <property type="match status" value="1"/>
</dbReference>
<proteinExistence type="predicted"/>
<evidence type="ECO:0000313" key="2">
    <source>
        <dbReference type="EMBL" id="MBM3282438.1"/>
    </source>
</evidence>
<evidence type="ECO:0000313" key="3">
    <source>
        <dbReference type="Proteomes" id="UP000774699"/>
    </source>
</evidence>
<sequence length="304" mass="34482">MRILITGSKGMIGQRLVRKLGEKHTTVQMSKEMGMDITRSTDCEKASEHVDVIIHAAAELDETKSPEEIWHVNVEGTQNMLHAAEKNDVKQFIFLSSVGVYGDTHEKLNEKSKPNPITTYEKSKYEAEQRVWGMQEVFPVTIIRPALVMGPNTYWEQIFKTVKKGLPLIGKGENAWQMVEVGELIEFIVRCVGNEDAYNEDYIVAEKETHTLKEVVDMIAEIEGVKKPGSIPPILGMAASHVFALQGLLTRKKPLLIPAHVKRLFKHREYDTTKARKLGWKPTLSTREALEKIYFETIGNPKKQ</sequence>
<gene>
    <name evidence="2" type="ORF">FJY86_03825</name>
</gene>
<dbReference type="InterPro" id="IPR001509">
    <property type="entry name" value="Epimerase_deHydtase"/>
</dbReference>
<dbReference type="PANTHER" id="PTHR43245">
    <property type="entry name" value="BIFUNCTIONAL POLYMYXIN RESISTANCE PROTEIN ARNA"/>
    <property type="match status" value="1"/>
</dbReference>
<comment type="caution">
    <text evidence="2">The sequence shown here is derived from an EMBL/GenBank/DDBJ whole genome shotgun (WGS) entry which is preliminary data.</text>
</comment>
<reference evidence="2" key="1">
    <citation type="submission" date="2019-03" db="EMBL/GenBank/DDBJ databases">
        <title>Lake Tanganyika Metagenome-Assembled Genomes (MAGs).</title>
        <authorList>
            <person name="Tran P."/>
        </authorList>
    </citation>
    <scope>NUCLEOTIDE SEQUENCE</scope>
    <source>
        <strain evidence="2">M_DeepCast_50m_m2_156</strain>
    </source>
</reference>
<dbReference type="EMBL" id="VGJJ01000032">
    <property type="protein sequence ID" value="MBM3282438.1"/>
    <property type="molecule type" value="Genomic_DNA"/>
</dbReference>
<dbReference type="InterPro" id="IPR036291">
    <property type="entry name" value="NAD(P)-bd_dom_sf"/>
</dbReference>
<accession>A0A8T4CBX9</accession>
<dbReference type="AlphaFoldDB" id="A0A8T4CBX9"/>
<evidence type="ECO:0000259" key="1">
    <source>
        <dbReference type="Pfam" id="PF01370"/>
    </source>
</evidence>
<organism evidence="2 3">
    <name type="scientific">Candidatus Iainarchaeum sp</name>
    <dbReference type="NCBI Taxonomy" id="3101447"/>
    <lineage>
        <taxon>Archaea</taxon>
        <taxon>Candidatus Iainarchaeota</taxon>
        <taxon>Candidatus Iainarchaeia</taxon>
        <taxon>Candidatus Iainarchaeales</taxon>
        <taxon>Candidatus Iainarchaeaceae</taxon>
        <taxon>Candidatus Iainarchaeum</taxon>
    </lineage>
</organism>
<dbReference type="Pfam" id="PF01370">
    <property type="entry name" value="Epimerase"/>
    <property type="match status" value="1"/>
</dbReference>
<dbReference type="Gene3D" id="3.40.50.720">
    <property type="entry name" value="NAD(P)-binding Rossmann-like Domain"/>
    <property type="match status" value="1"/>
</dbReference>
<feature type="domain" description="NAD-dependent epimerase/dehydratase" evidence="1">
    <location>
        <begin position="3"/>
        <end position="204"/>
    </location>
</feature>
<name>A0A8T4CBX9_9ARCH</name>